<dbReference type="KEGG" id="orm:HTY61_05440"/>
<organism evidence="1 2">
    <name type="scientific">Oricola thermophila</name>
    <dbReference type="NCBI Taxonomy" id="2742145"/>
    <lineage>
        <taxon>Bacteria</taxon>
        <taxon>Pseudomonadati</taxon>
        <taxon>Pseudomonadota</taxon>
        <taxon>Alphaproteobacteria</taxon>
        <taxon>Hyphomicrobiales</taxon>
        <taxon>Ahrensiaceae</taxon>
        <taxon>Oricola</taxon>
    </lineage>
</organism>
<evidence type="ECO:0000313" key="1">
    <source>
        <dbReference type="EMBL" id="QKV17941.1"/>
    </source>
</evidence>
<keyword evidence="2" id="KW-1185">Reference proteome</keyword>
<dbReference type="EMBL" id="CP054836">
    <property type="protein sequence ID" value="QKV17941.1"/>
    <property type="molecule type" value="Genomic_DNA"/>
</dbReference>
<proteinExistence type="predicted"/>
<name>A0A6N1VAB8_9HYPH</name>
<reference evidence="1 2" key="1">
    <citation type="submission" date="2020-06" db="EMBL/GenBank/DDBJ databases">
        <title>Oricola thermophila sp. nov. isolated from a tidal sediments.</title>
        <authorList>
            <person name="Kwon K.K."/>
            <person name="Yang S.-H."/>
            <person name="Park M.-J."/>
        </authorList>
    </citation>
    <scope>NUCLEOTIDE SEQUENCE [LARGE SCALE GENOMIC DNA]</scope>
    <source>
        <strain evidence="1 2">MEBiC13590</strain>
    </source>
</reference>
<dbReference type="Proteomes" id="UP000509367">
    <property type="component" value="Chromosome"/>
</dbReference>
<dbReference type="RefSeq" id="WP_175275838.1">
    <property type="nucleotide sequence ID" value="NZ_CP054836.1"/>
</dbReference>
<sequence>MVPIDLVRMLRKKADHATRISDDVFSSLKGISPEYALHTSRYLEAQAQEMQNILMGLAATDCELPVTKSASRLVTSCSDMALQTAAEALDRYPTEQNAKIDG</sequence>
<evidence type="ECO:0000313" key="2">
    <source>
        <dbReference type="Proteomes" id="UP000509367"/>
    </source>
</evidence>
<accession>A0A6N1VAB8</accession>
<protein>
    <submittedName>
        <fullName evidence="1">Uncharacterized protein</fullName>
    </submittedName>
</protein>
<gene>
    <name evidence="1" type="ORF">HTY61_05440</name>
</gene>
<dbReference type="AlphaFoldDB" id="A0A6N1VAB8"/>